<gene>
    <name evidence="5" type="ORF">Pyn_19454</name>
</gene>
<organism evidence="5 6">
    <name type="scientific">Prunus yedoensis var. nudiflora</name>
    <dbReference type="NCBI Taxonomy" id="2094558"/>
    <lineage>
        <taxon>Eukaryota</taxon>
        <taxon>Viridiplantae</taxon>
        <taxon>Streptophyta</taxon>
        <taxon>Embryophyta</taxon>
        <taxon>Tracheophyta</taxon>
        <taxon>Spermatophyta</taxon>
        <taxon>Magnoliopsida</taxon>
        <taxon>eudicotyledons</taxon>
        <taxon>Gunneridae</taxon>
        <taxon>Pentapetalae</taxon>
        <taxon>rosids</taxon>
        <taxon>fabids</taxon>
        <taxon>Rosales</taxon>
        <taxon>Rosaceae</taxon>
        <taxon>Amygdaloideae</taxon>
        <taxon>Amygdaleae</taxon>
        <taxon>Prunus</taxon>
    </lineage>
</organism>
<dbReference type="Gene3D" id="3.30.565.10">
    <property type="entry name" value="Histidine kinase-like ATPase, C-terminal domain"/>
    <property type="match status" value="1"/>
</dbReference>
<keyword evidence="6" id="KW-1185">Reference proteome</keyword>
<reference evidence="5 6" key="1">
    <citation type="submission" date="2018-02" db="EMBL/GenBank/DDBJ databases">
        <title>Draft genome of wild Prunus yedoensis var. nudiflora.</title>
        <authorList>
            <person name="Baek S."/>
            <person name="Kim J.-H."/>
            <person name="Choi K."/>
            <person name="Kim G.-B."/>
            <person name="Cho A."/>
            <person name="Jang H."/>
            <person name="Shin C.-H."/>
            <person name="Yu H.-J."/>
            <person name="Mun J.-H."/>
        </authorList>
    </citation>
    <scope>NUCLEOTIDE SEQUENCE [LARGE SCALE GENOMIC DNA]</scope>
    <source>
        <strain evidence="6">cv. Jeju island</strain>
        <tissue evidence="5">Leaf</tissue>
    </source>
</reference>
<dbReference type="PANTHER" id="PTHR11528">
    <property type="entry name" value="HEAT SHOCK PROTEIN 90 FAMILY MEMBER"/>
    <property type="match status" value="1"/>
</dbReference>
<evidence type="ECO:0000256" key="1">
    <source>
        <dbReference type="ARBA" id="ARBA00008239"/>
    </source>
</evidence>
<keyword evidence="2" id="KW-0547">Nucleotide-binding</keyword>
<dbReference type="GO" id="GO:0051082">
    <property type="term" value="F:unfolded protein binding"/>
    <property type="evidence" value="ECO:0007669"/>
    <property type="project" value="InterPro"/>
</dbReference>
<evidence type="ECO:0000256" key="2">
    <source>
        <dbReference type="ARBA" id="ARBA00022741"/>
    </source>
</evidence>
<evidence type="ECO:0000313" key="6">
    <source>
        <dbReference type="Proteomes" id="UP000250321"/>
    </source>
</evidence>
<comment type="caution">
    <text evidence="5">The sequence shown here is derived from an EMBL/GenBank/DDBJ whole genome shotgun (WGS) entry which is preliminary data.</text>
</comment>
<dbReference type="InterPro" id="IPR036890">
    <property type="entry name" value="HATPase_C_sf"/>
</dbReference>
<name>A0A314ZL10_PRUYE</name>
<accession>A0A314ZL10</accession>
<dbReference type="GO" id="GO:0140662">
    <property type="term" value="F:ATP-dependent protein folding chaperone"/>
    <property type="evidence" value="ECO:0007669"/>
    <property type="project" value="InterPro"/>
</dbReference>
<dbReference type="GO" id="GO:0016887">
    <property type="term" value="F:ATP hydrolysis activity"/>
    <property type="evidence" value="ECO:0007669"/>
    <property type="project" value="InterPro"/>
</dbReference>
<dbReference type="InterPro" id="IPR001404">
    <property type="entry name" value="Hsp90_fam"/>
</dbReference>
<sequence>MHVALLALLPCRFLRHFLHSKGGCSELSSVSQYKARQDLVNILGTIARSGTKEFMEALAAGASLVADKVIVTTKHNDDEQYVWEPLRFNIYRMWSNEGSINYANEMM</sequence>
<dbReference type="STRING" id="2094558.A0A314ZL10"/>
<evidence type="ECO:0000256" key="3">
    <source>
        <dbReference type="ARBA" id="ARBA00022840"/>
    </source>
</evidence>
<dbReference type="Proteomes" id="UP000250321">
    <property type="component" value="Unassembled WGS sequence"/>
</dbReference>
<dbReference type="SUPFAM" id="SSF55874">
    <property type="entry name" value="ATPase domain of HSP90 chaperone/DNA topoisomerase II/histidine kinase"/>
    <property type="match status" value="1"/>
</dbReference>
<proteinExistence type="inferred from homology"/>
<evidence type="ECO:0000256" key="4">
    <source>
        <dbReference type="ARBA" id="ARBA00023186"/>
    </source>
</evidence>
<keyword evidence="3" id="KW-0067">ATP-binding</keyword>
<dbReference type="EMBL" id="PJQY01000148">
    <property type="protein sequence ID" value="PQQ17491.1"/>
    <property type="molecule type" value="Genomic_DNA"/>
</dbReference>
<dbReference type="OrthoDB" id="28737at2759"/>
<dbReference type="AlphaFoldDB" id="A0A314ZL10"/>
<keyword evidence="5" id="KW-0346">Stress response</keyword>
<dbReference type="GO" id="GO:0005524">
    <property type="term" value="F:ATP binding"/>
    <property type="evidence" value="ECO:0007669"/>
    <property type="project" value="UniProtKB-KW"/>
</dbReference>
<comment type="similarity">
    <text evidence="1">Belongs to the heat shock protein 90 family.</text>
</comment>
<evidence type="ECO:0000313" key="5">
    <source>
        <dbReference type="EMBL" id="PQQ17491.1"/>
    </source>
</evidence>
<protein>
    <submittedName>
        <fullName evidence="5">Heat shock protein 90-2-like</fullName>
    </submittedName>
</protein>
<keyword evidence="4" id="KW-0143">Chaperone</keyword>